<reference evidence="1 2" key="1">
    <citation type="submission" date="2023-02" db="EMBL/GenBank/DDBJ databases">
        <title>LHISI_Scaffold_Assembly.</title>
        <authorList>
            <person name="Stuart O.P."/>
            <person name="Cleave R."/>
            <person name="Magrath M.J.L."/>
            <person name="Mikheyev A.S."/>
        </authorList>
    </citation>
    <scope>NUCLEOTIDE SEQUENCE [LARGE SCALE GENOMIC DNA]</scope>
    <source>
        <strain evidence="1">Daus_M_001</strain>
        <tissue evidence="1">Leg muscle</tissue>
    </source>
</reference>
<proteinExistence type="predicted"/>
<organism evidence="1 2">
    <name type="scientific">Dryococelus australis</name>
    <dbReference type="NCBI Taxonomy" id="614101"/>
    <lineage>
        <taxon>Eukaryota</taxon>
        <taxon>Metazoa</taxon>
        <taxon>Ecdysozoa</taxon>
        <taxon>Arthropoda</taxon>
        <taxon>Hexapoda</taxon>
        <taxon>Insecta</taxon>
        <taxon>Pterygota</taxon>
        <taxon>Neoptera</taxon>
        <taxon>Polyneoptera</taxon>
        <taxon>Phasmatodea</taxon>
        <taxon>Verophasmatodea</taxon>
        <taxon>Anareolatae</taxon>
        <taxon>Phasmatidae</taxon>
        <taxon>Eurycanthinae</taxon>
        <taxon>Dryococelus</taxon>
    </lineage>
</organism>
<sequence>MLERLVLLKEAVVSEVATSNADVEYFLNTSGTSCFHMKAIFGCHRITLVENIKKNYFRVEVHFERNLHKALKSRLPTYTLDMVNTLFTPIYTRLKDIFFQEDAVRDHGL</sequence>
<protein>
    <submittedName>
        <fullName evidence="1">Uncharacterized protein</fullName>
    </submittedName>
</protein>
<comment type="caution">
    <text evidence="1">The sequence shown here is derived from an EMBL/GenBank/DDBJ whole genome shotgun (WGS) entry which is preliminary data.</text>
</comment>
<dbReference type="EMBL" id="JARBHB010000008">
    <property type="protein sequence ID" value="KAJ8877314.1"/>
    <property type="molecule type" value="Genomic_DNA"/>
</dbReference>
<evidence type="ECO:0000313" key="1">
    <source>
        <dbReference type="EMBL" id="KAJ8877314.1"/>
    </source>
</evidence>
<gene>
    <name evidence="1" type="ORF">PR048_021768</name>
</gene>
<keyword evidence="2" id="KW-1185">Reference proteome</keyword>
<dbReference type="Proteomes" id="UP001159363">
    <property type="component" value="Chromosome 7"/>
</dbReference>
<name>A0ABQ9GZ42_9NEOP</name>
<accession>A0ABQ9GZ42</accession>
<evidence type="ECO:0000313" key="2">
    <source>
        <dbReference type="Proteomes" id="UP001159363"/>
    </source>
</evidence>